<evidence type="ECO:0000256" key="4">
    <source>
        <dbReference type="SAM" id="MobiDB-lite"/>
    </source>
</evidence>
<dbReference type="PANTHER" id="PTHR13866:SF14">
    <property type="entry name" value="BM-40"/>
    <property type="match status" value="1"/>
</dbReference>
<organism evidence="7 8">
    <name type="scientific">Cherax quadricarinatus</name>
    <name type="common">Australian red claw crayfish</name>
    <dbReference type="NCBI Taxonomy" id="27406"/>
    <lineage>
        <taxon>Eukaryota</taxon>
        <taxon>Metazoa</taxon>
        <taxon>Ecdysozoa</taxon>
        <taxon>Arthropoda</taxon>
        <taxon>Crustacea</taxon>
        <taxon>Multicrustacea</taxon>
        <taxon>Malacostraca</taxon>
        <taxon>Eumalacostraca</taxon>
        <taxon>Eucarida</taxon>
        <taxon>Decapoda</taxon>
        <taxon>Pleocyemata</taxon>
        <taxon>Astacidea</taxon>
        <taxon>Parastacoidea</taxon>
        <taxon>Parastacidae</taxon>
        <taxon>Cherax</taxon>
    </lineage>
</organism>
<protein>
    <recommendedName>
        <fullName evidence="6">Kazal-like domain-containing protein</fullName>
    </recommendedName>
</protein>
<evidence type="ECO:0000259" key="6">
    <source>
        <dbReference type="PROSITE" id="PS51465"/>
    </source>
</evidence>
<dbReference type="GO" id="GO:0005509">
    <property type="term" value="F:calcium ion binding"/>
    <property type="evidence" value="ECO:0007669"/>
    <property type="project" value="TreeGrafter"/>
</dbReference>
<dbReference type="SMART" id="SM00280">
    <property type="entry name" value="KAZAL"/>
    <property type="match status" value="1"/>
</dbReference>
<dbReference type="PROSITE" id="PS51465">
    <property type="entry name" value="KAZAL_2"/>
    <property type="match status" value="1"/>
</dbReference>
<evidence type="ECO:0000256" key="1">
    <source>
        <dbReference type="ARBA" id="ARBA00022729"/>
    </source>
</evidence>
<dbReference type="FunFam" id="3.30.60.30:FF:000024">
    <property type="entry name" value="Transmembrane agrin"/>
    <property type="match status" value="1"/>
</dbReference>
<dbReference type="GO" id="GO:0050840">
    <property type="term" value="F:extracellular matrix binding"/>
    <property type="evidence" value="ECO:0007669"/>
    <property type="project" value="TreeGrafter"/>
</dbReference>
<dbReference type="AlphaFoldDB" id="A0AAW0XDV5"/>
<dbReference type="InterPro" id="IPR002350">
    <property type="entry name" value="Kazal_dom"/>
</dbReference>
<gene>
    <name evidence="7" type="ORF">OTU49_002092</name>
</gene>
<evidence type="ECO:0000256" key="2">
    <source>
        <dbReference type="ARBA" id="ARBA00023157"/>
    </source>
</evidence>
<dbReference type="SUPFAM" id="SSF100895">
    <property type="entry name" value="Kazal-type serine protease inhibitors"/>
    <property type="match status" value="1"/>
</dbReference>
<dbReference type="PANTHER" id="PTHR13866">
    <property type="entry name" value="SPARC OSTEONECTIN"/>
    <property type="match status" value="1"/>
</dbReference>
<comment type="caution">
    <text evidence="7">The sequence shown here is derived from an EMBL/GenBank/DDBJ whole genome shotgun (WGS) entry which is preliminary data.</text>
</comment>
<evidence type="ECO:0000256" key="3">
    <source>
        <dbReference type="ARBA" id="ARBA00023180"/>
    </source>
</evidence>
<proteinExistence type="predicted"/>
<evidence type="ECO:0000313" key="7">
    <source>
        <dbReference type="EMBL" id="KAK8742072.1"/>
    </source>
</evidence>
<feature type="compositionally biased region" description="Basic and acidic residues" evidence="4">
    <location>
        <begin position="276"/>
        <end position="292"/>
    </location>
</feature>
<dbReference type="EMBL" id="JARKIK010000029">
    <property type="protein sequence ID" value="KAK8742072.1"/>
    <property type="molecule type" value="Genomic_DNA"/>
</dbReference>
<keyword evidence="3" id="KW-0325">Glycoprotein</keyword>
<dbReference type="Gene3D" id="3.30.60.30">
    <property type="match status" value="1"/>
</dbReference>
<dbReference type="GO" id="GO:0005518">
    <property type="term" value="F:collagen binding"/>
    <property type="evidence" value="ECO:0007669"/>
    <property type="project" value="TreeGrafter"/>
</dbReference>
<evidence type="ECO:0000313" key="8">
    <source>
        <dbReference type="Proteomes" id="UP001445076"/>
    </source>
</evidence>
<keyword evidence="1" id="KW-0732">Signal</keyword>
<feature type="region of interest" description="Disordered" evidence="4">
    <location>
        <begin position="273"/>
        <end position="305"/>
    </location>
</feature>
<sequence>MSNVYAAYGPVPTSVGVSAAPRLNGSLDRRAMVGRSSMLGRSATLGRANNGPMGRYPPPGMGCSYQDLRRSREFLEMKHGPMELLEPLDTLSMAGSVLRGSFEGFPALPTSTLERRRNGGVITGCSVHGGGGGSLSRAGSCHGSHYQLAEERRSGCCRRSCCTITLSLIACLLILSGVIVALYFFIKNVPYEPRPPIQEEPCELQFCEWGGECVTDENGVASCACPTTCPPPSSTTSPVCGTDGSTYNTICELRRHACSRKHNIRIRHSGACDDSAGTKDVGRTRARDRSAASDRSNITSTPYLN</sequence>
<reference evidence="7 8" key="1">
    <citation type="journal article" date="2024" name="BMC Genomics">
        <title>Genome assembly of redclaw crayfish (Cherax quadricarinatus) provides insights into its immune adaptation and hypoxia tolerance.</title>
        <authorList>
            <person name="Liu Z."/>
            <person name="Zheng J."/>
            <person name="Li H."/>
            <person name="Fang K."/>
            <person name="Wang S."/>
            <person name="He J."/>
            <person name="Zhou D."/>
            <person name="Weng S."/>
            <person name="Chi M."/>
            <person name="Gu Z."/>
            <person name="He J."/>
            <person name="Li F."/>
            <person name="Wang M."/>
        </authorList>
    </citation>
    <scope>NUCLEOTIDE SEQUENCE [LARGE SCALE GENOMIC DNA]</scope>
    <source>
        <strain evidence="7">ZL_2023a</strain>
    </source>
</reference>
<keyword evidence="2" id="KW-1015">Disulfide bond</keyword>
<name>A0AAW0XDV5_CHEQU</name>
<feature type="transmembrane region" description="Helical" evidence="5">
    <location>
        <begin position="164"/>
        <end position="186"/>
    </location>
</feature>
<keyword evidence="5" id="KW-0812">Transmembrane</keyword>
<dbReference type="Proteomes" id="UP001445076">
    <property type="component" value="Unassembled WGS sequence"/>
</dbReference>
<dbReference type="InterPro" id="IPR036058">
    <property type="entry name" value="Kazal_dom_sf"/>
</dbReference>
<feature type="domain" description="Kazal-like" evidence="6">
    <location>
        <begin position="217"/>
        <end position="274"/>
    </location>
</feature>
<dbReference type="GO" id="GO:0005615">
    <property type="term" value="C:extracellular space"/>
    <property type="evidence" value="ECO:0007669"/>
    <property type="project" value="TreeGrafter"/>
</dbReference>
<accession>A0AAW0XDV5</accession>
<keyword evidence="5" id="KW-0472">Membrane</keyword>
<evidence type="ECO:0000256" key="5">
    <source>
        <dbReference type="SAM" id="Phobius"/>
    </source>
</evidence>
<keyword evidence="5" id="KW-1133">Transmembrane helix</keyword>
<dbReference type="Pfam" id="PF07648">
    <property type="entry name" value="Kazal_2"/>
    <property type="match status" value="1"/>
</dbReference>
<keyword evidence="8" id="KW-1185">Reference proteome</keyword>